<keyword evidence="3" id="KW-1185">Reference proteome</keyword>
<feature type="region of interest" description="Disordered" evidence="1">
    <location>
        <begin position="31"/>
        <end position="118"/>
    </location>
</feature>
<proteinExistence type="predicted"/>
<evidence type="ECO:0000313" key="3">
    <source>
        <dbReference type="Proteomes" id="UP001501576"/>
    </source>
</evidence>
<gene>
    <name evidence="2" type="ORF">GCM10010390_66520</name>
</gene>
<dbReference type="EMBL" id="BAAABZ010000072">
    <property type="protein sequence ID" value="GAA0555132.1"/>
    <property type="molecule type" value="Genomic_DNA"/>
</dbReference>
<comment type="caution">
    <text evidence="2">The sequence shown here is derived from an EMBL/GenBank/DDBJ whole genome shotgun (WGS) entry which is preliminary data.</text>
</comment>
<feature type="region of interest" description="Disordered" evidence="1">
    <location>
        <begin position="151"/>
        <end position="173"/>
    </location>
</feature>
<accession>A0ABP3P0B5</accession>
<evidence type="ECO:0000256" key="1">
    <source>
        <dbReference type="SAM" id="MobiDB-lite"/>
    </source>
</evidence>
<sequence>MASEARAQLARNIAERGDDGWLLVFEDAEDPLGDSAEGADAPAFRHRQSPPDAARASIGSQPAEPLGSTVTTAPERPRVDASVKPLQRPSVLSRGERMTTGAERPKGKRTAGRRGVTGGPPTFHEWWLSIADLCGTCIGHRAIWCPDRQVMSPRPSVKGQRQSGGSHPIERKGNHRMTVMVEAPSSTTYRDPRALLNEVRAHVRECTYNVLESPGSVGLDLWDREIALLMRDNVMVRDMAERILANAVAYLITAMEHPNVHLGVGKIVDMGVHQIILDTPVYFAFCDAYNHGRYKHHAPLIERRTDGLVIRTADFLRSNGFEADEELWAMDGSNCSPCDNKVPDSH</sequence>
<dbReference type="Proteomes" id="UP001501576">
    <property type="component" value="Unassembled WGS sequence"/>
</dbReference>
<reference evidence="3" key="1">
    <citation type="journal article" date="2019" name="Int. J. Syst. Evol. Microbiol.">
        <title>The Global Catalogue of Microorganisms (GCM) 10K type strain sequencing project: providing services to taxonomists for standard genome sequencing and annotation.</title>
        <authorList>
            <consortium name="The Broad Institute Genomics Platform"/>
            <consortium name="The Broad Institute Genome Sequencing Center for Infectious Disease"/>
            <person name="Wu L."/>
            <person name="Ma J."/>
        </authorList>
    </citation>
    <scope>NUCLEOTIDE SEQUENCE [LARGE SCALE GENOMIC DNA]</scope>
    <source>
        <strain evidence="3">JCM 5052</strain>
    </source>
</reference>
<organism evidence="2 3">
    <name type="scientific">Streptomyces mordarskii</name>
    <dbReference type="NCBI Taxonomy" id="1226758"/>
    <lineage>
        <taxon>Bacteria</taxon>
        <taxon>Bacillati</taxon>
        <taxon>Actinomycetota</taxon>
        <taxon>Actinomycetes</taxon>
        <taxon>Kitasatosporales</taxon>
        <taxon>Streptomycetaceae</taxon>
        <taxon>Streptomyces</taxon>
    </lineage>
</organism>
<protein>
    <submittedName>
        <fullName evidence="2">Uncharacterized protein</fullName>
    </submittedName>
</protein>
<evidence type="ECO:0000313" key="2">
    <source>
        <dbReference type="EMBL" id="GAA0555132.1"/>
    </source>
</evidence>
<name>A0ABP3P0B5_9ACTN</name>